<gene>
    <name evidence="9" type="ORF">SAMN05446927_7320</name>
</gene>
<feature type="transmembrane region" description="Helical" evidence="7">
    <location>
        <begin position="254"/>
        <end position="282"/>
    </location>
</feature>
<dbReference type="PROSITE" id="PS50850">
    <property type="entry name" value="MFS"/>
    <property type="match status" value="1"/>
</dbReference>
<dbReference type="InterPro" id="IPR020846">
    <property type="entry name" value="MFS_dom"/>
</dbReference>
<keyword evidence="3" id="KW-1003">Cell membrane</keyword>
<evidence type="ECO:0000313" key="10">
    <source>
        <dbReference type="Proteomes" id="UP000219522"/>
    </source>
</evidence>
<keyword evidence="2" id="KW-0813">Transport</keyword>
<evidence type="ECO:0000256" key="1">
    <source>
        <dbReference type="ARBA" id="ARBA00004651"/>
    </source>
</evidence>
<organism evidence="9 10">
    <name type="scientific">Caballeronia arationis</name>
    <dbReference type="NCBI Taxonomy" id="1777142"/>
    <lineage>
        <taxon>Bacteria</taxon>
        <taxon>Pseudomonadati</taxon>
        <taxon>Pseudomonadota</taxon>
        <taxon>Betaproteobacteria</taxon>
        <taxon>Burkholderiales</taxon>
        <taxon>Burkholderiaceae</taxon>
        <taxon>Caballeronia</taxon>
    </lineage>
</organism>
<dbReference type="Pfam" id="PF07690">
    <property type="entry name" value="MFS_1"/>
    <property type="match status" value="1"/>
</dbReference>
<feature type="transmembrane region" description="Helical" evidence="7">
    <location>
        <begin position="471"/>
        <end position="491"/>
    </location>
</feature>
<feature type="transmembrane region" description="Helical" evidence="7">
    <location>
        <begin position="326"/>
        <end position="346"/>
    </location>
</feature>
<dbReference type="AlphaFoldDB" id="A0A7Z7IDE6"/>
<dbReference type="Proteomes" id="UP000219522">
    <property type="component" value="Unassembled WGS sequence"/>
</dbReference>
<feature type="transmembrane region" description="Helical" evidence="7">
    <location>
        <begin position="294"/>
        <end position="314"/>
    </location>
</feature>
<evidence type="ECO:0000256" key="2">
    <source>
        <dbReference type="ARBA" id="ARBA00022448"/>
    </source>
</evidence>
<proteinExistence type="predicted"/>
<dbReference type="GO" id="GO:0005886">
    <property type="term" value="C:plasma membrane"/>
    <property type="evidence" value="ECO:0007669"/>
    <property type="project" value="UniProtKB-SubCell"/>
</dbReference>
<dbReference type="InterPro" id="IPR011701">
    <property type="entry name" value="MFS"/>
</dbReference>
<dbReference type="EMBL" id="OCSU01000003">
    <property type="protein sequence ID" value="SOE88698.1"/>
    <property type="molecule type" value="Genomic_DNA"/>
</dbReference>
<keyword evidence="10" id="KW-1185">Reference proteome</keyword>
<feature type="transmembrane region" description="Helical" evidence="7">
    <location>
        <begin position="222"/>
        <end position="242"/>
    </location>
</feature>
<feature type="transmembrane region" description="Helical" evidence="7">
    <location>
        <begin position="163"/>
        <end position="184"/>
    </location>
</feature>
<feature type="transmembrane region" description="Helical" evidence="7">
    <location>
        <begin position="398"/>
        <end position="417"/>
    </location>
</feature>
<feature type="transmembrane region" description="Helical" evidence="7">
    <location>
        <begin position="76"/>
        <end position="101"/>
    </location>
</feature>
<evidence type="ECO:0000313" key="9">
    <source>
        <dbReference type="EMBL" id="SOE88698.1"/>
    </source>
</evidence>
<dbReference type="CDD" id="cd17321">
    <property type="entry name" value="MFS_MMR_MDR_like"/>
    <property type="match status" value="1"/>
</dbReference>
<accession>A0A7Z7IDE6</accession>
<sequence length="506" mass="52308">MIRPTTTTGVLLAAILGSSMAFIDGTIVNVALAALQASLHATASNLQWVVEAYALTLASLLLLGGSLGDLYGRRKVFVAGVLIFAAASAWCGLAGTVYTLITARAMQGIGAALLVPGSLSLISASFPAETRGHAIGTWSAFTAIMAAFGPVAGGWMIEQFSWRAVFFINLPLAAVVVWITLSSVPESRNDSMPRALDWPGALLACTGLGCVTFALIEAARGGTIVAATAVCGVVALGLFVVVEARSASPMVSLALFRSLTFTGANLITLFLYAAFGGTLYFLPLHLIQVERYTATEAGAALLPLILLIFALSRWSGGLIASHGARLPLVVGPLVVAAGFAWLAGSASARTDASYWTTIFPPMFVLGLGMAICVAPLTTTVMNAVHMNDAGVASGVNNAVSRIAGLLAIAVFGVVLSVRFDGALQQKLEALALGADARHAVYMQRALLAGIHSENPGVARAVGESFVSGYRFVLVIAAALAFASAASAYLLLPRKDAADTARERPEP</sequence>
<dbReference type="PANTHER" id="PTHR42718">
    <property type="entry name" value="MAJOR FACILITATOR SUPERFAMILY MULTIDRUG TRANSPORTER MFSC"/>
    <property type="match status" value="1"/>
</dbReference>
<dbReference type="Gene3D" id="1.20.1720.10">
    <property type="entry name" value="Multidrug resistance protein D"/>
    <property type="match status" value="1"/>
</dbReference>
<dbReference type="InterPro" id="IPR036259">
    <property type="entry name" value="MFS_trans_sf"/>
</dbReference>
<evidence type="ECO:0000256" key="4">
    <source>
        <dbReference type="ARBA" id="ARBA00022692"/>
    </source>
</evidence>
<keyword evidence="5 7" id="KW-1133">Transmembrane helix</keyword>
<dbReference type="RefSeq" id="WP_097190820.1">
    <property type="nucleotide sequence ID" value="NZ_OCSU01000003.1"/>
</dbReference>
<keyword evidence="6 7" id="KW-0472">Membrane</keyword>
<feature type="domain" description="Major facilitator superfamily (MFS) profile" evidence="8">
    <location>
        <begin position="10"/>
        <end position="495"/>
    </location>
</feature>
<dbReference type="Gene3D" id="1.20.1250.20">
    <property type="entry name" value="MFS general substrate transporter like domains"/>
    <property type="match status" value="1"/>
</dbReference>
<comment type="caution">
    <text evidence="9">The sequence shown here is derived from an EMBL/GenBank/DDBJ whole genome shotgun (WGS) entry which is preliminary data.</text>
</comment>
<feature type="transmembrane region" description="Helical" evidence="7">
    <location>
        <begin position="196"/>
        <end position="216"/>
    </location>
</feature>
<feature type="transmembrane region" description="Helical" evidence="7">
    <location>
        <begin position="358"/>
        <end position="377"/>
    </location>
</feature>
<dbReference type="PANTHER" id="PTHR42718:SF42">
    <property type="entry name" value="EXPORT PROTEIN"/>
    <property type="match status" value="1"/>
</dbReference>
<feature type="transmembrane region" description="Helical" evidence="7">
    <location>
        <begin position="45"/>
        <end position="64"/>
    </location>
</feature>
<dbReference type="SUPFAM" id="SSF103473">
    <property type="entry name" value="MFS general substrate transporter"/>
    <property type="match status" value="1"/>
</dbReference>
<reference evidence="9 10" key="1">
    <citation type="submission" date="2017-09" db="EMBL/GenBank/DDBJ databases">
        <authorList>
            <person name="Varghese N."/>
            <person name="Submissions S."/>
        </authorList>
    </citation>
    <scope>NUCLEOTIDE SEQUENCE [LARGE SCALE GENOMIC DNA]</scope>
    <source>
        <strain evidence="9 10">OK806</strain>
    </source>
</reference>
<feature type="transmembrane region" description="Helical" evidence="7">
    <location>
        <begin position="138"/>
        <end position="157"/>
    </location>
</feature>
<feature type="transmembrane region" description="Helical" evidence="7">
    <location>
        <begin position="107"/>
        <end position="126"/>
    </location>
</feature>
<dbReference type="InterPro" id="IPR004638">
    <property type="entry name" value="EmrB-like"/>
</dbReference>
<protein>
    <submittedName>
        <fullName evidence="9">Drug resistance transporter, EmrB/QacA subfamily</fullName>
    </submittedName>
</protein>
<evidence type="ECO:0000256" key="5">
    <source>
        <dbReference type="ARBA" id="ARBA00022989"/>
    </source>
</evidence>
<keyword evidence="4 7" id="KW-0812">Transmembrane</keyword>
<name>A0A7Z7IDE6_9BURK</name>
<evidence type="ECO:0000259" key="8">
    <source>
        <dbReference type="PROSITE" id="PS50850"/>
    </source>
</evidence>
<evidence type="ECO:0000256" key="7">
    <source>
        <dbReference type="SAM" id="Phobius"/>
    </source>
</evidence>
<evidence type="ECO:0000256" key="6">
    <source>
        <dbReference type="ARBA" id="ARBA00023136"/>
    </source>
</evidence>
<dbReference type="GO" id="GO:0022857">
    <property type="term" value="F:transmembrane transporter activity"/>
    <property type="evidence" value="ECO:0007669"/>
    <property type="project" value="InterPro"/>
</dbReference>
<evidence type="ECO:0000256" key="3">
    <source>
        <dbReference type="ARBA" id="ARBA00022475"/>
    </source>
</evidence>
<comment type="subcellular location">
    <subcellularLocation>
        <location evidence="1">Cell membrane</location>
        <topology evidence="1">Multi-pass membrane protein</topology>
    </subcellularLocation>
</comment>
<dbReference type="NCBIfam" id="TIGR00711">
    <property type="entry name" value="efflux_EmrB"/>
    <property type="match status" value="1"/>
</dbReference>